<keyword evidence="1" id="KW-0472">Membrane</keyword>
<dbReference type="eggNOG" id="COG3119">
    <property type="taxonomic scope" value="Bacteria"/>
</dbReference>
<dbReference type="Gene3D" id="3.40.720.10">
    <property type="entry name" value="Alkaline Phosphatase, subunit A"/>
    <property type="match status" value="1"/>
</dbReference>
<proteinExistence type="predicted"/>
<dbReference type="PANTHER" id="PTHR43751:SF3">
    <property type="entry name" value="SULFATASE N-TERMINAL DOMAIN-CONTAINING PROTEIN"/>
    <property type="match status" value="1"/>
</dbReference>
<evidence type="ECO:0000313" key="3">
    <source>
        <dbReference type="EMBL" id="ADV63130.1"/>
    </source>
</evidence>
<feature type="transmembrane region" description="Helical" evidence="1">
    <location>
        <begin position="142"/>
        <end position="161"/>
    </location>
</feature>
<dbReference type="AlphaFoldDB" id="E8QYD5"/>
<dbReference type="InterPro" id="IPR017850">
    <property type="entry name" value="Alkaline_phosphatase_core_sf"/>
</dbReference>
<name>E8QYD5_ISOPI</name>
<gene>
    <name evidence="3" type="ordered locus">Isop_2559</name>
</gene>
<evidence type="ECO:0000313" key="4">
    <source>
        <dbReference type="Proteomes" id="UP000008631"/>
    </source>
</evidence>
<dbReference type="KEGG" id="ipa:Isop_2559"/>
<sequence>MAQSSAADSASTKRDYLPRFPLWIWFGSGLAIGLTQLAIRVALMNPMVRFQETDNLRFWLAPIVPIALMGGIGLVWSMTTFVSQRVFHRVTPYLYVLAVVLLIVLEQRSVRFTHALILAVGVAVWLGPWLASGSRRFFRWSFRVSLAMGVVWLAVLSLQFARSNPRLSDASNRPLPPDGSPNILLIVMDTVRAESTSLVANPKRDVTPRLADWAKRGVVFERAIAPAPWTLPSHASMFTGRWPHELGLAPDRGLDQRFPTLAERLSQFGYATGGIVANHYYCHRRVGIHRGFDYYDDQDTTFQNLFAVQSYTLYRFGVNFVSVLEKLGFSSYFRSYLDKLMMDSGARRSANQVSGLALDWIDQHRERPWFLFLNLFDAHGPYILPQNVNPRFAAAPKTSEEIDELNSWGDLTSPPTASHANRMLDHYESCIAYLDEQLDLFLSELQGRGQLDNCVVIITSDHGEHFGEHTVNGTCVLIHGNTLYQQEVHVPLMVIAPGRIAEGTRVTNAVSLRDLPATILRLIDPKLKHPFPGQTLTRFLDTSNTVSNQESPLASDVLTEMHYSPLLFWNVQMGITEGVGRAVVGEGWSYLANPDRPDELYDLTNDPREQTNLIDSENESTRQILQRRRDDLKRLVPQEHQD</sequence>
<dbReference type="Pfam" id="PF00884">
    <property type="entry name" value="Sulfatase"/>
    <property type="match status" value="1"/>
</dbReference>
<protein>
    <submittedName>
        <fullName evidence="3">Sulfatase</fullName>
    </submittedName>
</protein>
<accession>E8QYD5</accession>
<dbReference type="HOGENOM" id="CLU_006332_14_1_0"/>
<feature type="transmembrane region" description="Helical" evidence="1">
    <location>
        <begin position="59"/>
        <end position="79"/>
    </location>
</feature>
<keyword evidence="1" id="KW-0812">Transmembrane</keyword>
<dbReference type="SUPFAM" id="SSF53649">
    <property type="entry name" value="Alkaline phosphatase-like"/>
    <property type="match status" value="1"/>
</dbReference>
<dbReference type="PANTHER" id="PTHR43751">
    <property type="entry name" value="SULFATASE"/>
    <property type="match status" value="1"/>
</dbReference>
<keyword evidence="1" id="KW-1133">Transmembrane helix</keyword>
<keyword evidence="4" id="KW-1185">Reference proteome</keyword>
<reference key="1">
    <citation type="submission" date="2010-11" db="EMBL/GenBank/DDBJ databases">
        <title>The complete sequence of chromosome of Isophaera pallida ATCC 43644.</title>
        <authorList>
            <consortium name="US DOE Joint Genome Institute (JGI-PGF)"/>
            <person name="Lucas S."/>
            <person name="Copeland A."/>
            <person name="Lapidus A."/>
            <person name="Bruce D."/>
            <person name="Goodwin L."/>
            <person name="Pitluck S."/>
            <person name="Kyrpides N."/>
            <person name="Mavromatis K."/>
            <person name="Pagani I."/>
            <person name="Ivanova N."/>
            <person name="Saunders E."/>
            <person name="Brettin T."/>
            <person name="Detter J.C."/>
            <person name="Han C."/>
            <person name="Tapia R."/>
            <person name="Land M."/>
            <person name="Hauser L."/>
            <person name="Markowitz V."/>
            <person name="Cheng J.-F."/>
            <person name="Hugenholtz P."/>
            <person name="Woyke T."/>
            <person name="Wu D."/>
            <person name="Eisen J.A."/>
        </authorList>
    </citation>
    <scope>NUCLEOTIDE SEQUENCE</scope>
    <source>
        <strain>ATCC 43644</strain>
    </source>
</reference>
<feature type="transmembrane region" description="Helical" evidence="1">
    <location>
        <begin position="20"/>
        <end position="39"/>
    </location>
</feature>
<feature type="transmembrane region" description="Helical" evidence="1">
    <location>
        <begin position="86"/>
        <end position="105"/>
    </location>
</feature>
<dbReference type="InterPro" id="IPR000917">
    <property type="entry name" value="Sulfatase_N"/>
</dbReference>
<organism evidence="3 4">
    <name type="scientific">Isosphaera pallida (strain ATCC 43644 / DSM 9630 / IS1B)</name>
    <dbReference type="NCBI Taxonomy" id="575540"/>
    <lineage>
        <taxon>Bacteria</taxon>
        <taxon>Pseudomonadati</taxon>
        <taxon>Planctomycetota</taxon>
        <taxon>Planctomycetia</taxon>
        <taxon>Isosphaerales</taxon>
        <taxon>Isosphaeraceae</taxon>
        <taxon>Isosphaera</taxon>
    </lineage>
</organism>
<dbReference type="InterPro" id="IPR052701">
    <property type="entry name" value="GAG_Ulvan_Degrading_Sulfatases"/>
</dbReference>
<dbReference type="EMBL" id="CP002353">
    <property type="protein sequence ID" value="ADV63130.1"/>
    <property type="molecule type" value="Genomic_DNA"/>
</dbReference>
<dbReference type="Proteomes" id="UP000008631">
    <property type="component" value="Chromosome"/>
</dbReference>
<dbReference type="STRING" id="575540.Isop_2559"/>
<feature type="transmembrane region" description="Helical" evidence="1">
    <location>
        <begin position="111"/>
        <end position="130"/>
    </location>
</feature>
<reference evidence="3 4" key="2">
    <citation type="journal article" date="2011" name="Stand. Genomic Sci.">
        <title>Complete genome sequence of Isosphaera pallida type strain (IS1B).</title>
        <authorList>
            <consortium name="US DOE Joint Genome Institute (JGI-PGF)"/>
            <person name="Goker M."/>
            <person name="Cleland D."/>
            <person name="Saunders E."/>
            <person name="Lapidus A."/>
            <person name="Nolan M."/>
            <person name="Lucas S."/>
            <person name="Hammon N."/>
            <person name="Deshpande S."/>
            <person name="Cheng J.F."/>
            <person name="Tapia R."/>
            <person name="Han C."/>
            <person name="Goodwin L."/>
            <person name="Pitluck S."/>
            <person name="Liolios K."/>
            <person name="Pagani I."/>
            <person name="Ivanova N."/>
            <person name="Mavromatis K."/>
            <person name="Pati A."/>
            <person name="Chen A."/>
            <person name="Palaniappan K."/>
            <person name="Land M."/>
            <person name="Hauser L."/>
            <person name="Chang Y.J."/>
            <person name="Jeffries C.D."/>
            <person name="Detter J.C."/>
            <person name="Beck B."/>
            <person name="Woyke T."/>
            <person name="Bristow J."/>
            <person name="Eisen J.A."/>
            <person name="Markowitz V."/>
            <person name="Hugenholtz P."/>
            <person name="Kyrpides N.C."/>
            <person name="Klenk H.P."/>
        </authorList>
    </citation>
    <scope>NUCLEOTIDE SEQUENCE [LARGE SCALE GENOMIC DNA]</scope>
    <source>
        <strain evidence="4">ATCC 43644 / DSM 9630 / IS1B</strain>
    </source>
</reference>
<evidence type="ECO:0000256" key="1">
    <source>
        <dbReference type="SAM" id="Phobius"/>
    </source>
</evidence>
<dbReference type="OrthoDB" id="268988at2"/>
<dbReference type="InParanoid" id="E8QYD5"/>
<evidence type="ECO:0000259" key="2">
    <source>
        <dbReference type="Pfam" id="PF00884"/>
    </source>
</evidence>
<dbReference type="CDD" id="cd16148">
    <property type="entry name" value="sulfatase_like"/>
    <property type="match status" value="1"/>
</dbReference>
<feature type="domain" description="Sulfatase N-terminal" evidence="2">
    <location>
        <begin position="181"/>
        <end position="523"/>
    </location>
</feature>